<dbReference type="STRING" id="695850.A0A067CD38"/>
<evidence type="ECO:0000313" key="2">
    <source>
        <dbReference type="EMBL" id="KDO28418.1"/>
    </source>
</evidence>
<dbReference type="PANTHER" id="PTHR12822">
    <property type="entry name" value="PROTEIN YIPF"/>
    <property type="match status" value="1"/>
</dbReference>
<dbReference type="GO" id="GO:0031267">
    <property type="term" value="F:small GTPase binding"/>
    <property type="evidence" value="ECO:0007669"/>
    <property type="project" value="InterPro"/>
</dbReference>
<dbReference type="OrthoDB" id="10256463at2759"/>
<evidence type="ECO:0008006" key="4">
    <source>
        <dbReference type="Google" id="ProtNLM"/>
    </source>
</evidence>
<dbReference type="PANTHER" id="PTHR12822:SF2">
    <property type="entry name" value="PROTEIN YIPF"/>
    <property type="match status" value="1"/>
</dbReference>
<gene>
    <name evidence="2" type="ORF">SPRG_06655</name>
</gene>
<dbReference type="Proteomes" id="UP000030745">
    <property type="component" value="Unassembled WGS sequence"/>
</dbReference>
<evidence type="ECO:0000256" key="1">
    <source>
        <dbReference type="SAM" id="Phobius"/>
    </source>
</evidence>
<feature type="transmembrane region" description="Helical" evidence="1">
    <location>
        <begin position="209"/>
        <end position="231"/>
    </location>
</feature>
<dbReference type="GO" id="GO:0005794">
    <property type="term" value="C:Golgi apparatus"/>
    <property type="evidence" value="ECO:0007669"/>
    <property type="project" value="InterPro"/>
</dbReference>
<sequence>MMEPAPDVKAAAAAMNDRSHGLHFDVTVGEDDLEDGTMSPKAQDTLLHGNGKDGRPALGLCGCFTLGFYQPYFNVDTVDIQVRLTRALIPFKKDPSFKDLALANPDAYGPFWLSATLIFCLASCSNIASWLDYEGDDPSKWSYDFSYVATSMTMVGIYLLGLPLALWSVGKYISVPLPLSFLVCLYGYSLSIFIPTMFVCTAPSDAADWVMMLFAMAWSLLFLLTNMWGYIAEYLPKEKLLPLLSFIGTTHLVWVVLLKLLFF</sequence>
<dbReference type="KEGG" id="spar:SPRG_06655"/>
<dbReference type="EMBL" id="KK583211">
    <property type="protein sequence ID" value="KDO28418.1"/>
    <property type="molecule type" value="Genomic_DNA"/>
</dbReference>
<protein>
    <recommendedName>
        <fullName evidence="4">Protein YIPF</fullName>
    </recommendedName>
</protein>
<dbReference type="GeneID" id="24128990"/>
<dbReference type="OMA" id="VFRRCVA"/>
<dbReference type="AlphaFoldDB" id="A0A067CD38"/>
<keyword evidence="1" id="KW-0472">Membrane</keyword>
<keyword evidence="3" id="KW-1185">Reference proteome</keyword>
<accession>A0A067CD38</accession>
<feature type="transmembrane region" description="Helical" evidence="1">
    <location>
        <begin position="145"/>
        <end position="167"/>
    </location>
</feature>
<organism evidence="2 3">
    <name type="scientific">Saprolegnia parasitica (strain CBS 223.65)</name>
    <dbReference type="NCBI Taxonomy" id="695850"/>
    <lineage>
        <taxon>Eukaryota</taxon>
        <taxon>Sar</taxon>
        <taxon>Stramenopiles</taxon>
        <taxon>Oomycota</taxon>
        <taxon>Saprolegniomycetes</taxon>
        <taxon>Saprolegniales</taxon>
        <taxon>Saprolegniaceae</taxon>
        <taxon>Saprolegnia</taxon>
    </lineage>
</organism>
<keyword evidence="1" id="KW-0812">Transmembrane</keyword>
<dbReference type="RefSeq" id="XP_012200859.1">
    <property type="nucleotide sequence ID" value="XM_012345469.1"/>
</dbReference>
<feature type="transmembrane region" description="Helical" evidence="1">
    <location>
        <begin position="243"/>
        <end position="262"/>
    </location>
</feature>
<keyword evidence="1" id="KW-1133">Transmembrane helix</keyword>
<dbReference type="VEuPathDB" id="FungiDB:SPRG_06655"/>
<dbReference type="InterPro" id="IPR039765">
    <property type="entry name" value="Yip5/YIPF1/YIPF2"/>
</dbReference>
<feature type="transmembrane region" description="Helical" evidence="1">
    <location>
        <begin position="111"/>
        <end position="133"/>
    </location>
</feature>
<proteinExistence type="predicted"/>
<reference evidence="2 3" key="1">
    <citation type="journal article" date="2013" name="PLoS Genet.">
        <title>Distinctive expansion of potential virulence genes in the genome of the oomycete fish pathogen Saprolegnia parasitica.</title>
        <authorList>
            <person name="Jiang R.H."/>
            <person name="de Bruijn I."/>
            <person name="Haas B.J."/>
            <person name="Belmonte R."/>
            <person name="Lobach L."/>
            <person name="Christie J."/>
            <person name="van den Ackerveken G."/>
            <person name="Bottin A."/>
            <person name="Bulone V."/>
            <person name="Diaz-Moreno S.M."/>
            <person name="Dumas B."/>
            <person name="Fan L."/>
            <person name="Gaulin E."/>
            <person name="Govers F."/>
            <person name="Grenville-Briggs L.J."/>
            <person name="Horner N.R."/>
            <person name="Levin J.Z."/>
            <person name="Mammella M."/>
            <person name="Meijer H.J."/>
            <person name="Morris P."/>
            <person name="Nusbaum C."/>
            <person name="Oome S."/>
            <person name="Phillips A.J."/>
            <person name="van Rooyen D."/>
            <person name="Rzeszutek E."/>
            <person name="Saraiva M."/>
            <person name="Secombes C.J."/>
            <person name="Seidl M.F."/>
            <person name="Snel B."/>
            <person name="Stassen J.H."/>
            <person name="Sykes S."/>
            <person name="Tripathy S."/>
            <person name="van den Berg H."/>
            <person name="Vega-Arreguin J.C."/>
            <person name="Wawra S."/>
            <person name="Young S.K."/>
            <person name="Zeng Q."/>
            <person name="Dieguez-Uribeondo J."/>
            <person name="Russ C."/>
            <person name="Tyler B.M."/>
            <person name="van West P."/>
        </authorList>
    </citation>
    <scope>NUCLEOTIDE SEQUENCE [LARGE SCALE GENOMIC DNA]</scope>
    <source>
        <strain evidence="2 3">CBS 223.65</strain>
    </source>
</reference>
<evidence type="ECO:0000313" key="3">
    <source>
        <dbReference type="Proteomes" id="UP000030745"/>
    </source>
</evidence>
<dbReference type="GO" id="GO:0016192">
    <property type="term" value="P:vesicle-mediated transport"/>
    <property type="evidence" value="ECO:0007669"/>
    <property type="project" value="InterPro"/>
</dbReference>
<feature type="transmembrane region" description="Helical" evidence="1">
    <location>
        <begin position="179"/>
        <end position="202"/>
    </location>
</feature>
<name>A0A067CD38_SAPPC</name>